<evidence type="ECO:0000256" key="1">
    <source>
        <dbReference type="SAM" id="MobiDB-lite"/>
    </source>
</evidence>
<evidence type="ECO:0000313" key="2">
    <source>
        <dbReference type="EMBL" id="CAI4003917.1"/>
    </source>
</evidence>
<sequence>MFWNVFNCFTTTCTTLHEEVFANLPFDDCMSSCKTCRGLLRKNEWAGYDPDTDPYDVRFAVIELTPEEPPEMMLKRQIAALQIRIGRGGDPATVRHYEKVLQELIDELPPTAQKSISPTLLRRLSLSKRSRKDSSISEFQSMSTGLWDDYAEIPNFSDFSASDDEVFSDSEDESEQDPQSPSNRNLLVNDGAESVRL</sequence>
<organism evidence="2">
    <name type="scientific">Cladocopium goreaui</name>
    <dbReference type="NCBI Taxonomy" id="2562237"/>
    <lineage>
        <taxon>Eukaryota</taxon>
        <taxon>Sar</taxon>
        <taxon>Alveolata</taxon>
        <taxon>Dinophyceae</taxon>
        <taxon>Suessiales</taxon>
        <taxon>Symbiodiniaceae</taxon>
        <taxon>Cladocopium</taxon>
    </lineage>
</organism>
<feature type="compositionally biased region" description="Acidic residues" evidence="1">
    <location>
        <begin position="161"/>
        <end position="176"/>
    </location>
</feature>
<dbReference type="EMBL" id="CAMXCT030003335">
    <property type="protein sequence ID" value="CAL4791229.1"/>
    <property type="molecule type" value="Genomic_DNA"/>
</dbReference>
<dbReference type="AlphaFoldDB" id="A0A9P1D7D3"/>
<dbReference type="EMBL" id="CAMXCT020003335">
    <property type="protein sequence ID" value="CAL1157292.1"/>
    <property type="molecule type" value="Genomic_DNA"/>
</dbReference>
<reference evidence="2" key="1">
    <citation type="submission" date="2022-10" db="EMBL/GenBank/DDBJ databases">
        <authorList>
            <person name="Chen Y."/>
            <person name="Dougan E. K."/>
            <person name="Chan C."/>
            <person name="Rhodes N."/>
            <person name="Thang M."/>
        </authorList>
    </citation>
    <scope>NUCLEOTIDE SEQUENCE</scope>
</reference>
<accession>A0A9P1D7D3</accession>
<proteinExistence type="predicted"/>
<dbReference type="Proteomes" id="UP001152797">
    <property type="component" value="Unassembled WGS sequence"/>
</dbReference>
<protein>
    <submittedName>
        <fullName evidence="2">Uncharacterized protein</fullName>
    </submittedName>
</protein>
<evidence type="ECO:0000313" key="4">
    <source>
        <dbReference type="Proteomes" id="UP001152797"/>
    </source>
</evidence>
<name>A0A9P1D7D3_9DINO</name>
<evidence type="ECO:0000313" key="3">
    <source>
        <dbReference type="EMBL" id="CAL1157292.1"/>
    </source>
</evidence>
<feature type="region of interest" description="Disordered" evidence="1">
    <location>
        <begin position="157"/>
        <end position="197"/>
    </location>
</feature>
<reference evidence="3" key="2">
    <citation type="submission" date="2024-04" db="EMBL/GenBank/DDBJ databases">
        <authorList>
            <person name="Chen Y."/>
            <person name="Shah S."/>
            <person name="Dougan E. K."/>
            <person name="Thang M."/>
            <person name="Chan C."/>
        </authorList>
    </citation>
    <scope>NUCLEOTIDE SEQUENCE [LARGE SCALE GENOMIC DNA]</scope>
</reference>
<dbReference type="EMBL" id="CAMXCT010003335">
    <property type="protein sequence ID" value="CAI4003917.1"/>
    <property type="molecule type" value="Genomic_DNA"/>
</dbReference>
<comment type="caution">
    <text evidence="2">The sequence shown here is derived from an EMBL/GenBank/DDBJ whole genome shotgun (WGS) entry which is preliminary data.</text>
</comment>
<gene>
    <name evidence="2" type="ORF">C1SCF055_LOCUS29742</name>
</gene>
<keyword evidence="4" id="KW-1185">Reference proteome</keyword>